<comment type="caution">
    <text evidence="13">The sequence shown here is derived from an EMBL/GenBank/DDBJ whole genome shotgun (WGS) entry which is preliminary data.</text>
</comment>
<sequence length="853" mass="96360">MLPRAPIPLFRVRPTTLRLRPIPLTNSLRFYSAAKSDKNDVEKLKSETNRGEEDKSAKATGVIDKTHSEVVLYYDHIYPWSISTSRIKSYLQLLVFPFRNRFSDDNLKQRIKDISGPLPENSLREFIPMKRDCGAFVKFEVPPNQRPGEFISDVQHHVQQHSDAYTRSFAHKVLNLLWNHFPKVYAVQGTPWIEDLHRYPSRVISIKFEGVPLTEEEMYVLFRRYGSIVDIKPDASDARVIFESVRSAICAKNCMTGLVVDNGSSVLHIQYVPVKKSNYIVEFINNHQRISIPIIIALLAGAATLLFDPIRKFFIEANITQKYSLTRYRDNAVVKAMMIPVDKIRQAIDTSYDFIDDTISGSSNKDEKLAGDAPSPDDSTMIWLERYEKAKELRLWIHENVNTFIIVQGPKGSGKESFVVEDALHPDDTISKDVLVLDCDVLSKTNGDAGLLKSLAHQLGYRPVFTWTNTVSQFIDLGVQGITGSKSGLSETKESQVRSMFNLTTAALRSIVNDDYKDYVSAVNRHNHRVKPGEDHIDVVKEDIYLQQHPEVKPIVVIDKFVRKTDDSGNDFIYSEIAKWAASLIQANLAHVIFTTNDVSSSQVLAEALPDTVFKTTTLNDASIPVARAYLKSQVQADDAELDACIAPLGGRMLDLQAFVRRNNSGESPTRAIHEMINQAAEQISTFFLNKTDPDWNAAQVWVVVKALADNDEVNYTDLASDPVFSSGNTVQTLSVLERHDLISLDRNLGVLSKVRMGRPLFKAACKQLVEDPSVYKIYETDYLKRLIKIETDKMKTFEDELAKIFDTDADRRKTWLSDKINSGAATVSQLETDVKNVGVPKQNDKSFWSLKK</sequence>
<evidence type="ECO:0000256" key="8">
    <source>
        <dbReference type="ARBA" id="ARBA00023128"/>
    </source>
</evidence>
<keyword evidence="6 11" id="KW-0999">Mitochondrion inner membrane</keyword>
<evidence type="ECO:0000256" key="6">
    <source>
        <dbReference type="ARBA" id="ARBA00022792"/>
    </source>
</evidence>
<evidence type="ECO:0000259" key="12">
    <source>
        <dbReference type="Pfam" id="PF10443"/>
    </source>
</evidence>
<dbReference type="GO" id="GO:0003723">
    <property type="term" value="F:RNA binding"/>
    <property type="evidence" value="ECO:0007669"/>
    <property type="project" value="UniProtKB-UniRule"/>
</dbReference>
<dbReference type="InterPro" id="IPR035979">
    <property type="entry name" value="RBD_domain_sf"/>
</dbReference>
<evidence type="ECO:0000313" key="14">
    <source>
        <dbReference type="Proteomes" id="UP000449547"/>
    </source>
</evidence>
<evidence type="ECO:0000256" key="1">
    <source>
        <dbReference type="ARBA" id="ARBA00004434"/>
    </source>
</evidence>
<organism evidence="13 14">
    <name type="scientific">Diutina rugosa</name>
    <name type="common">Yeast</name>
    <name type="synonym">Candida rugosa</name>
    <dbReference type="NCBI Taxonomy" id="5481"/>
    <lineage>
        <taxon>Eukaryota</taxon>
        <taxon>Fungi</taxon>
        <taxon>Dikarya</taxon>
        <taxon>Ascomycota</taxon>
        <taxon>Saccharomycotina</taxon>
        <taxon>Pichiomycetes</taxon>
        <taxon>Debaryomycetaceae</taxon>
        <taxon>Diutina</taxon>
    </lineage>
</organism>
<keyword evidence="8 11" id="KW-0496">Mitochondrion</keyword>
<keyword evidence="14" id="KW-1185">Reference proteome</keyword>
<proteinExistence type="inferred from homology"/>
<gene>
    <name evidence="13" type="ORF">DIURU_000881</name>
</gene>
<comment type="subcellular location">
    <subcellularLocation>
        <location evidence="1 11">Mitochondrion inner membrane</location>
        <topology evidence="1 11">Single-pass membrane protein</topology>
    </subcellularLocation>
</comment>
<evidence type="ECO:0000256" key="10">
    <source>
        <dbReference type="ARBA" id="ARBA00025276"/>
    </source>
</evidence>
<feature type="domain" description="Mitochondrial escape protein 2 C-terminal" evidence="12">
    <location>
        <begin position="386"/>
        <end position="805"/>
    </location>
</feature>
<evidence type="ECO:0000256" key="7">
    <source>
        <dbReference type="ARBA" id="ARBA00022989"/>
    </source>
</evidence>
<keyword evidence="5" id="KW-0812">Transmembrane</keyword>
<keyword evidence="9" id="KW-0472">Membrane</keyword>
<evidence type="ECO:0000313" key="13">
    <source>
        <dbReference type="EMBL" id="KAA8907197.1"/>
    </source>
</evidence>
<dbReference type="Pfam" id="PF10443">
    <property type="entry name" value="RNA12"/>
    <property type="match status" value="1"/>
</dbReference>
<dbReference type="Proteomes" id="UP000449547">
    <property type="component" value="Unassembled WGS sequence"/>
</dbReference>
<dbReference type="EMBL" id="SWFT01000027">
    <property type="protein sequence ID" value="KAA8907197.1"/>
    <property type="molecule type" value="Genomic_DNA"/>
</dbReference>
<evidence type="ECO:0000256" key="9">
    <source>
        <dbReference type="ARBA" id="ARBA00023136"/>
    </source>
</evidence>
<dbReference type="PANTHER" id="PTHR32198:SF2">
    <property type="entry name" value="MITOCHONDRIAL ESCAPE PROTEIN 2"/>
    <property type="match status" value="1"/>
</dbReference>
<keyword evidence="7" id="KW-1133">Transmembrane helix</keyword>
<keyword evidence="11" id="KW-0694">RNA-binding</keyword>
<dbReference type="AlphaFoldDB" id="A0A642UXA5"/>
<dbReference type="GO" id="GO:0006397">
    <property type="term" value="P:mRNA processing"/>
    <property type="evidence" value="ECO:0007669"/>
    <property type="project" value="UniProtKB-UniRule"/>
</dbReference>
<reference evidence="13 14" key="1">
    <citation type="submission" date="2019-07" db="EMBL/GenBank/DDBJ databases">
        <title>Genome assembly of two rare yeast pathogens: Diutina rugosa and Trichomonascus ciferrii.</title>
        <authorList>
            <person name="Mixao V."/>
            <person name="Saus E."/>
            <person name="Hansen A."/>
            <person name="Lass-Flor C."/>
            <person name="Gabaldon T."/>
        </authorList>
    </citation>
    <scope>NUCLEOTIDE SEQUENCE [LARGE SCALE GENOMIC DNA]</scope>
    <source>
        <strain evidence="13 14">CBS 613</strain>
    </source>
</reference>
<evidence type="ECO:0000256" key="11">
    <source>
        <dbReference type="RuleBase" id="RU367108"/>
    </source>
</evidence>
<dbReference type="InterPro" id="IPR039627">
    <property type="entry name" value="Yme2_C"/>
</dbReference>
<dbReference type="GeneID" id="54779534"/>
<dbReference type="SUPFAM" id="SSF54928">
    <property type="entry name" value="RNA-binding domain, RBD"/>
    <property type="match status" value="1"/>
</dbReference>
<evidence type="ECO:0000256" key="4">
    <source>
        <dbReference type="ARBA" id="ARBA00022664"/>
    </source>
</evidence>
<dbReference type="InterPro" id="IPR034260">
    <property type="entry name" value="Yme2_RRM"/>
</dbReference>
<dbReference type="VEuPathDB" id="FungiDB:DIURU_000881"/>
<evidence type="ECO:0000256" key="3">
    <source>
        <dbReference type="ARBA" id="ARBA00020222"/>
    </source>
</evidence>
<keyword evidence="4 11" id="KW-0507">mRNA processing</keyword>
<name>A0A642UXA5_DIURU</name>
<evidence type="ECO:0000256" key="2">
    <source>
        <dbReference type="ARBA" id="ARBA00010320"/>
    </source>
</evidence>
<dbReference type="OMA" id="FQFFRPY"/>
<dbReference type="InterPro" id="IPR018850">
    <property type="entry name" value="Mt_escape_2_C"/>
</dbReference>
<dbReference type="CDD" id="cd12433">
    <property type="entry name" value="RRM_Yme2p_like"/>
    <property type="match status" value="1"/>
</dbReference>
<dbReference type="RefSeq" id="XP_034014548.1">
    <property type="nucleotide sequence ID" value="XM_034159178.1"/>
</dbReference>
<accession>A0A642UXA5</accession>
<dbReference type="OrthoDB" id="10267654at2759"/>
<comment type="function">
    <text evidence="10 11">Plays a role in maintaining the mitochondrial genome and in controlling the mtDNA escape. Involved in the regulation of mtDNA nucleotide structure and number. May have a dispensable role in early maturation of pre-rRNA.</text>
</comment>
<dbReference type="GO" id="GO:0005743">
    <property type="term" value="C:mitochondrial inner membrane"/>
    <property type="evidence" value="ECO:0007669"/>
    <property type="project" value="UniProtKB-SubCell"/>
</dbReference>
<protein>
    <recommendedName>
        <fullName evidence="3 11">Mitochondrial escape protein 2</fullName>
    </recommendedName>
</protein>
<evidence type="ECO:0000256" key="5">
    <source>
        <dbReference type="ARBA" id="ARBA00022692"/>
    </source>
</evidence>
<comment type="similarity">
    <text evidence="2 11">Belongs to the YME2 family.</text>
</comment>
<dbReference type="PANTHER" id="PTHR32198">
    <property type="entry name" value="MITOCHONDRIAL ESCAPE PROTEIN 2"/>
    <property type="match status" value="1"/>
</dbReference>